<protein>
    <submittedName>
        <fullName evidence="5">4'-phosphopantetheinyl transferase</fullName>
    </submittedName>
</protein>
<evidence type="ECO:0000259" key="4">
    <source>
        <dbReference type="Pfam" id="PF17837"/>
    </source>
</evidence>
<reference evidence="5 6" key="1">
    <citation type="submission" date="2016-07" db="EMBL/GenBank/DDBJ databases">
        <title>Enhancement of antibiotic productionsby engineered nitrateutilization in actinobacteria.</title>
        <authorList>
            <person name="Meng S.C."/>
        </authorList>
    </citation>
    <scope>NUCLEOTIDE SEQUENCE [LARGE SCALE GENOMIC DNA]</scope>
    <source>
        <strain evidence="5 6">NRRL 2936</strain>
    </source>
</reference>
<dbReference type="EMBL" id="CP016438">
    <property type="protein sequence ID" value="ANS70531.1"/>
    <property type="molecule type" value="Genomic_DNA"/>
</dbReference>
<gene>
    <name evidence="5" type="ORF">SLINC_8307</name>
</gene>
<dbReference type="Proteomes" id="UP000092598">
    <property type="component" value="Chromosome"/>
</dbReference>
<dbReference type="STRING" id="1915.SLINC_8307"/>
<evidence type="ECO:0000256" key="2">
    <source>
        <dbReference type="SAM" id="MobiDB-lite"/>
    </source>
</evidence>
<feature type="region of interest" description="Disordered" evidence="2">
    <location>
        <begin position="235"/>
        <end position="265"/>
    </location>
</feature>
<dbReference type="AlphaFoldDB" id="A0A1B1MPK0"/>
<feature type="compositionally biased region" description="Pro residues" evidence="2">
    <location>
        <begin position="255"/>
        <end position="265"/>
    </location>
</feature>
<evidence type="ECO:0000313" key="5">
    <source>
        <dbReference type="EMBL" id="ANS70531.1"/>
    </source>
</evidence>
<dbReference type="Pfam" id="PF01648">
    <property type="entry name" value="ACPS"/>
    <property type="match status" value="1"/>
</dbReference>
<dbReference type="Pfam" id="PF17837">
    <property type="entry name" value="4PPT_N"/>
    <property type="match status" value="1"/>
</dbReference>
<feature type="domain" description="4'-phosphopantetheinyl transferase" evidence="3">
    <location>
        <begin position="138"/>
        <end position="196"/>
    </location>
</feature>
<organism evidence="5 6">
    <name type="scientific">Streptomyces lincolnensis</name>
    <dbReference type="NCBI Taxonomy" id="1915"/>
    <lineage>
        <taxon>Bacteria</taxon>
        <taxon>Bacillati</taxon>
        <taxon>Actinomycetota</taxon>
        <taxon>Actinomycetes</taxon>
        <taxon>Kitasatosporales</taxon>
        <taxon>Streptomycetaceae</taxon>
        <taxon>Streptomyces</taxon>
    </lineage>
</organism>
<sequence>MTPMTGTARDVVDTVTVLTGPDRGGGTLKALDAASGARLAVATLRALAHAPSASVDRAAARHLPACRAEQYVAARTLLRRVLAESGHPLAAGEPIVAGPRGRPLLPGATGTAVSLSHSGEWVAAAVLTAAPGGPAPEIGVDVQTPCTPSPGLVRRCCQGTVPRALAALPDADLAREFAWIWSAQEACVKATGQGLAGRPWTIPVRPGERSGNWRHLRWRSLRGLSPVPLAYAVGPVGAGPATRPQSTRPRGGPRVPEPPVPGNAL</sequence>
<dbReference type="SUPFAM" id="SSF56214">
    <property type="entry name" value="4'-phosphopantetheinyl transferase"/>
    <property type="match status" value="2"/>
</dbReference>
<feature type="domain" description="4'-phosphopantetheinyl transferase N-terminal" evidence="4">
    <location>
        <begin position="61"/>
        <end position="126"/>
    </location>
</feature>
<evidence type="ECO:0000259" key="3">
    <source>
        <dbReference type="Pfam" id="PF01648"/>
    </source>
</evidence>
<dbReference type="GO" id="GO:0008897">
    <property type="term" value="F:holo-[acyl-carrier-protein] synthase activity"/>
    <property type="evidence" value="ECO:0007669"/>
    <property type="project" value="InterPro"/>
</dbReference>
<keyword evidence="6" id="KW-1185">Reference proteome</keyword>
<dbReference type="InterPro" id="IPR041354">
    <property type="entry name" value="4PPT_N"/>
</dbReference>
<dbReference type="InterPro" id="IPR008278">
    <property type="entry name" value="4-PPantetheinyl_Trfase_dom"/>
</dbReference>
<keyword evidence="1 5" id="KW-0808">Transferase</keyword>
<dbReference type="KEGG" id="sls:SLINC_8307"/>
<proteinExistence type="predicted"/>
<dbReference type="GO" id="GO:0000287">
    <property type="term" value="F:magnesium ion binding"/>
    <property type="evidence" value="ECO:0007669"/>
    <property type="project" value="InterPro"/>
</dbReference>
<evidence type="ECO:0000256" key="1">
    <source>
        <dbReference type="ARBA" id="ARBA00022679"/>
    </source>
</evidence>
<name>A0A1B1MPK0_STRLN</name>
<dbReference type="InterPro" id="IPR037143">
    <property type="entry name" value="4-PPantetheinyl_Trfase_dom_sf"/>
</dbReference>
<accession>A0A1B1MPK0</accession>
<dbReference type="Gene3D" id="3.90.470.20">
    <property type="entry name" value="4'-phosphopantetheinyl transferase domain"/>
    <property type="match status" value="2"/>
</dbReference>
<evidence type="ECO:0000313" key="6">
    <source>
        <dbReference type="Proteomes" id="UP000092598"/>
    </source>
</evidence>